<gene>
    <name evidence="8" type="ORF">Q8A57_06990</name>
</gene>
<keyword evidence="2 5" id="KW-0479">Metal-binding</keyword>
<feature type="site" description="Important for catalytic activity" evidence="6">
    <location>
        <position position="220"/>
    </location>
</feature>
<keyword evidence="5" id="KW-0464">Manganese</keyword>
<dbReference type="RefSeq" id="WP_305170276.1">
    <property type="nucleotide sequence ID" value="NZ_JAUUUU010000003.1"/>
</dbReference>
<sequence>MRIISLAVDGIQQATEKGLFEWLASQDATLICLQDLRTSAYKLEECQDYVLDGYFSYFLDAPDATKNGVAIYTREMPKAIMYGFGASNGEDMEGRYLQADFERISICSLLAPEAIAGTSSQETKDRFFRDLLGHLTKISHKRRDYFFCGNWNIAHREADVSEPAACEALSGFLPHERQTLGQLYNAIGYADAFRLFNSDRDEFTFWPSGEIGKGCGWRTDLQLISNNLRHSVEYAVTYKAKSFSSHLPVIIDYDIESL</sequence>
<comment type="cofactor">
    <cofactor evidence="5">
        <name>Mg(2+)</name>
        <dbReference type="ChEBI" id="CHEBI:18420"/>
    </cofactor>
    <cofactor evidence="5">
        <name>Mn(2+)</name>
        <dbReference type="ChEBI" id="CHEBI:29035"/>
    </cofactor>
    <text evidence="5">Probably binds two magnesium or manganese ions per subunit.</text>
</comment>
<dbReference type="NCBIfam" id="TIGR00633">
    <property type="entry name" value="xth"/>
    <property type="match status" value="1"/>
</dbReference>
<dbReference type="GO" id="GO:0008081">
    <property type="term" value="F:phosphoric diester hydrolase activity"/>
    <property type="evidence" value="ECO:0007669"/>
    <property type="project" value="TreeGrafter"/>
</dbReference>
<dbReference type="PROSITE" id="PS51435">
    <property type="entry name" value="AP_NUCLEASE_F1_4"/>
    <property type="match status" value="1"/>
</dbReference>
<evidence type="ECO:0000259" key="7">
    <source>
        <dbReference type="Pfam" id="PF03372"/>
    </source>
</evidence>
<dbReference type="GO" id="GO:0008311">
    <property type="term" value="F:double-stranded DNA 3'-5' DNA exonuclease activity"/>
    <property type="evidence" value="ECO:0007669"/>
    <property type="project" value="TreeGrafter"/>
</dbReference>
<feature type="binding site" evidence="5">
    <location>
        <position position="246"/>
    </location>
    <ligand>
        <name>Mg(2+)</name>
        <dbReference type="ChEBI" id="CHEBI:18420"/>
        <label>1</label>
    </ligand>
</feature>
<comment type="similarity">
    <text evidence="1">Belongs to the DNA repair enzymes AP/ExoA family.</text>
</comment>
<dbReference type="PANTHER" id="PTHR22748:SF6">
    <property type="entry name" value="DNA-(APURINIC OR APYRIMIDINIC SITE) ENDONUCLEASE"/>
    <property type="match status" value="1"/>
</dbReference>
<evidence type="ECO:0000256" key="3">
    <source>
        <dbReference type="ARBA" id="ARBA00022801"/>
    </source>
</evidence>
<evidence type="ECO:0000313" key="9">
    <source>
        <dbReference type="Proteomes" id="UP001178354"/>
    </source>
</evidence>
<feature type="binding site" evidence="5">
    <location>
        <position position="152"/>
    </location>
    <ligand>
        <name>Mg(2+)</name>
        <dbReference type="ChEBI" id="CHEBI:18420"/>
        <label>1</label>
    </ligand>
</feature>
<feature type="site" description="Transition state stabilizer" evidence="6">
    <location>
        <position position="152"/>
    </location>
</feature>
<comment type="caution">
    <text evidence="8">The sequence shown here is derived from an EMBL/GenBank/DDBJ whole genome shotgun (WGS) entry which is preliminary data.</text>
</comment>
<organism evidence="8 9">
    <name type="scientific">Porticoccus litoralis</name>
    <dbReference type="NCBI Taxonomy" id="434086"/>
    <lineage>
        <taxon>Bacteria</taxon>
        <taxon>Pseudomonadati</taxon>
        <taxon>Pseudomonadota</taxon>
        <taxon>Gammaproteobacteria</taxon>
        <taxon>Cellvibrionales</taxon>
        <taxon>Porticoccaceae</taxon>
        <taxon>Porticoccus</taxon>
    </lineage>
</organism>
<keyword evidence="4 5" id="KW-0460">Magnesium</keyword>
<dbReference type="Gene3D" id="3.60.10.10">
    <property type="entry name" value="Endonuclease/exonuclease/phosphatase"/>
    <property type="match status" value="1"/>
</dbReference>
<name>A0AAW8B419_9GAMM</name>
<keyword evidence="3" id="KW-0378">Hydrolase</keyword>
<dbReference type="AlphaFoldDB" id="A0AAW8B419"/>
<dbReference type="InterPro" id="IPR036691">
    <property type="entry name" value="Endo/exonu/phosph_ase_sf"/>
</dbReference>
<reference evidence="8" key="2">
    <citation type="submission" date="2023-08" db="EMBL/GenBank/DDBJ databases">
        <authorList>
            <person name="Luo J."/>
        </authorList>
    </citation>
    <scope>NUCLEOTIDE SEQUENCE</scope>
    <source>
        <strain evidence="8">DSM 25064</strain>
    </source>
</reference>
<evidence type="ECO:0000256" key="5">
    <source>
        <dbReference type="PIRSR" id="PIRSR604808-2"/>
    </source>
</evidence>
<keyword evidence="9" id="KW-1185">Reference proteome</keyword>
<evidence type="ECO:0000256" key="2">
    <source>
        <dbReference type="ARBA" id="ARBA00022723"/>
    </source>
</evidence>
<dbReference type="Pfam" id="PF03372">
    <property type="entry name" value="Exo_endo_phos"/>
    <property type="match status" value="1"/>
</dbReference>
<dbReference type="GO" id="GO:0046872">
    <property type="term" value="F:metal ion binding"/>
    <property type="evidence" value="ECO:0007669"/>
    <property type="project" value="UniProtKB-KW"/>
</dbReference>
<dbReference type="GO" id="GO:0006284">
    <property type="term" value="P:base-excision repair"/>
    <property type="evidence" value="ECO:0007669"/>
    <property type="project" value="TreeGrafter"/>
</dbReference>
<dbReference type="Proteomes" id="UP001178354">
    <property type="component" value="Unassembled WGS sequence"/>
</dbReference>
<reference evidence="8" key="1">
    <citation type="journal article" date="2010" name="Int. J. Syst. Evol. Microbiol.">
        <title>Porticoccus litoralis gen. nov., sp. nov., a gammaproteobacterium isolated from the Yellow Sea.</title>
        <authorList>
            <person name="Oh H.M."/>
            <person name="Kim H."/>
            <person name="Kim K.M."/>
            <person name="Min G.S."/>
            <person name="Cho J.C."/>
        </authorList>
    </citation>
    <scope>NUCLEOTIDE SEQUENCE</scope>
    <source>
        <strain evidence="8">DSM 25064</strain>
    </source>
</reference>
<evidence type="ECO:0000256" key="4">
    <source>
        <dbReference type="ARBA" id="ARBA00022842"/>
    </source>
</evidence>
<evidence type="ECO:0000256" key="1">
    <source>
        <dbReference type="ARBA" id="ARBA00007092"/>
    </source>
</evidence>
<protein>
    <submittedName>
        <fullName evidence="8">Exodeoxyribonuclease III</fullName>
    </submittedName>
</protein>
<proteinExistence type="inferred from homology"/>
<dbReference type="InterPro" id="IPR005135">
    <property type="entry name" value="Endo/exonuclease/phosphatase"/>
</dbReference>
<evidence type="ECO:0000256" key="6">
    <source>
        <dbReference type="PIRSR" id="PIRSR604808-3"/>
    </source>
</evidence>
<dbReference type="SUPFAM" id="SSF56219">
    <property type="entry name" value="DNase I-like"/>
    <property type="match status" value="1"/>
</dbReference>
<evidence type="ECO:0000313" key="8">
    <source>
        <dbReference type="EMBL" id="MDP1520705.1"/>
    </source>
</evidence>
<dbReference type="InterPro" id="IPR004808">
    <property type="entry name" value="AP_endonuc_1"/>
</dbReference>
<dbReference type="PANTHER" id="PTHR22748">
    <property type="entry name" value="AP ENDONUCLEASE"/>
    <property type="match status" value="1"/>
</dbReference>
<feature type="site" description="Interaction with DNA substrate" evidence="6">
    <location>
        <position position="246"/>
    </location>
</feature>
<feature type="domain" description="Endonuclease/exonuclease/phosphatase" evidence="7">
    <location>
        <begin position="18"/>
        <end position="232"/>
    </location>
</feature>
<dbReference type="GO" id="GO:0003906">
    <property type="term" value="F:DNA-(apurinic or apyrimidinic site) endonuclease activity"/>
    <property type="evidence" value="ECO:0007669"/>
    <property type="project" value="TreeGrafter"/>
</dbReference>
<dbReference type="EMBL" id="JAUUUU010000003">
    <property type="protein sequence ID" value="MDP1520705.1"/>
    <property type="molecule type" value="Genomic_DNA"/>
</dbReference>
<accession>A0AAW8B419</accession>